<dbReference type="GO" id="GO:0006364">
    <property type="term" value="P:rRNA processing"/>
    <property type="evidence" value="ECO:0007669"/>
    <property type="project" value="UniProtKB-KW"/>
</dbReference>
<evidence type="ECO:0000256" key="3">
    <source>
        <dbReference type="ARBA" id="ARBA00022574"/>
    </source>
</evidence>
<evidence type="ECO:0000313" key="8">
    <source>
        <dbReference type="EMBL" id="KAA0199049.1"/>
    </source>
</evidence>
<dbReference type="PANTHER" id="PTHR19924:SF26">
    <property type="entry name" value="U3 SMALL NUCLEOLAR RNA-ASSOCIATED PROTEIN 15 HOMOLOG"/>
    <property type="match status" value="1"/>
</dbReference>
<dbReference type="OrthoDB" id="431715at2759"/>
<dbReference type="Pfam" id="PF09384">
    <property type="entry name" value="UTP15_C"/>
    <property type="match status" value="1"/>
</dbReference>
<dbReference type="EMBL" id="LUCM01001360">
    <property type="protein sequence ID" value="KAA0199049.1"/>
    <property type="molecule type" value="Genomic_DNA"/>
</dbReference>
<keyword evidence="5" id="KW-0539">Nucleus</keyword>
<comment type="subcellular location">
    <subcellularLocation>
        <location evidence="1">Nucleus</location>
        <location evidence="1">Nucleolus</location>
    </subcellularLocation>
</comment>
<evidence type="ECO:0000256" key="1">
    <source>
        <dbReference type="ARBA" id="ARBA00004604"/>
    </source>
</evidence>
<dbReference type="GO" id="GO:0005730">
    <property type="term" value="C:nucleolus"/>
    <property type="evidence" value="ECO:0007669"/>
    <property type="project" value="UniProtKB-SubCell"/>
</dbReference>
<dbReference type="InterPro" id="IPR018983">
    <property type="entry name" value="U3_snoRNA-assocProt_15_C"/>
</dbReference>
<evidence type="ECO:0000256" key="5">
    <source>
        <dbReference type="ARBA" id="ARBA00023242"/>
    </source>
</evidence>
<keyword evidence="4" id="KW-0677">Repeat</keyword>
<evidence type="ECO:0000313" key="9">
    <source>
        <dbReference type="Proteomes" id="UP000728185"/>
    </source>
</evidence>
<reference evidence="8" key="1">
    <citation type="submission" date="2019-05" db="EMBL/GenBank/DDBJ databases">
        <title>Annotation for the trematode Fasciolopsis buski.</title>
        <authorList>
            <person name="Choi Y.-J."/>
        </authorList>
    </citation>
    <scope>NUCLEOTIDE SEQUENCE</scope>
    <source>
        <strain evidence="8">HT</strain>
        <tissue evidence="8">Whole worm</tissue>
    </source>
</reference>
<proteinExistence type="predicted"/>
<feature type="compositionally biased region" description="Polar residues" evidence="6">
    <location>
        <begin position="465"/>
        <end position="488"/>
    </location>
</feature>
<keyword evidence="9" id="KW-1185">Reference proteome</keyword>
<comment type="caution">
    <text evidence="8">The sequence shown here is derived from an EMBL/GenBank/DDBJ whole genome shotgun (WGS) entry which is preliminary data.</text>
</comment>
<keyword evidence="2" id="KW-0698">rRNA processing</keyword>
<evidence type="ECO:0000256" key="2">
    <source>
        <dbReference type="ARBA" id="ARBA00022552"/>
    </source>
</evidence>
<dbReference type="Proteomes" id="UP000728185">
    <property type="component" value="Unassembled WGS sequence"/>
</dbReference>
<dbReference type="Gene3D" id="2.130.10.10">
    <property type="entry name" value="YVTN repeat-like/Quinoprotein amine dehydrogenase"/>
    <property type="match status" value="1"/>
</dbReference>
<name>A0A8E0VQV0_9TREM</name>
<dbReference type="PANTHER" id="PTHR19924">
    <property type="entry name" value="UTP15 U3 SMALL NUCLEOLAR RNA-ASSOCIATED PROTEIN 15 FAMILY MEMBER"/>
    <property type="match status" value="1"/>
</dbReference>
<protein>
    <submittedName>
        <fullName evidence="8">U3 small nucleolar RNA-associated protein 15</fullName>
    </submittedName>
</protein>
<evidence type="ECO:0000256" key="4">
    <source>
        <dbReference type="ARBA" id="ARBA00022737"/>
    </source>
</evidence>
<evidence type="ECO:0000256" key="6">
    <source>
        <dbReference type="SAM" id="MobiDB-lite"/>
    </source>
</evidence>
<dbReference type="InterPro" id="IPR036322">
    <property type="entry name" value="WD40_repeat_dom_sf"/>
</dbReference>
<evidence type="ECO:0000259" key="7">
    <source>
        <dbReference type="Pfam" id="PF09384"/>
    </source>
</evidence>
<organism evidence="8 9">
    <name type="scientific">Fasciolopsis buskii</name>
    <dbReference type="NCBI Taxonomy" id="27845"/>
    <lineage>
        <taxon>Eukaryota</taxon>
        <taxon>Metazoa</taxon>
        <taxon>Spiralia</taxon>
        <taxon>Lophotrochozoa</taxon>
        <taxon>Platyhelminthes</taxon>
        <taxon>Trematoda</taxon>
        <taxon>Digenea</taxon>
        <taxon>Plagiorchiida</taxon>
        <taxon>Echinostomata</taxon>
        <taxon>Echinostomatoidea</taxon>
        <taxon>Fasciolidae</taxon>
        <taxon>Fasciolopsis</taxon>
    </lineage>
</organism>
<accession>A0A8E0VQV0</accession>
<feature type="compositionally biased region" description="Basic residues" evidence="6">
    <location>
        <begin position="491"/>
        <end position="501"/>
    </location>
</feature>
<dbReference type="InterPro" id="IPR015943">
    <property type="entry name" value="WD40/YVTN_repeat-like_dom_sf"/>
</dbReference>
<gene>
    <name evidence="8" type="ORF">FBUS_08652</name>
</gene>
<feature type="domain" description="U3 small nucleolar RNA-associated protein 15 C-terminal" evidence="7">
    <location>
        <begin position="291"/>
        <end position="420"/>
    </location>
</feature>
<keyword evidence="3" id="KW-0853">WD repeat</keyword>
<dbReference type="AlphaFoldDB" id="A0A8E0VQV0"/>
<dbReference type="GO" id="GO:0045943">
    <property type="term" value="P:positive regulation of transcription by RNA polymerase I"/>
    <property type="evidence" value="ECO:0007669"/>
    <property type="project" value="TreeGrafter"/>
</dbReference>
<dbReference type="SUPFAM" id="SSF50978">
    <property type="entry name" value="WD40 repeat-like"/>
    <property type="match status" value="1"/>
</dbReference>
<sequence length="501" mass="55847">MAHSRDRLVAITLKLSTITVNINGEIYVNHTKVCQSFFFCWQQRNPVQTFRAANAISALTVNRDDSQIVVADGPSVRVWDHRQQMFLCQSFSPNDPADRSANNLRLHYKTVTALWVANNPDSSGTEVLLSASTDKLIKITHLSGWQELHQIRCPYPLTAVGASPNCETIVIGGEKGFVKVKHVQASTPGVTDASTAASRSNVSKEELENATGLDPSILELAAEFSGRRKGGNRFVAMTTEDWLSHPFDGPRLAPWNWLPHEERRRTPHALPLIHETSEISRDRDLVSMGPAETLTKVDHLLLRFTHSEALTVVTRSRIRAKRGERTKYMHPLTALRLAVGVIRELIRRDTLHTAVAGRMGVKLIPLLRFVRRNVWRKEAAATCLALHNCILDVYTEDELNSLSEFSKVNDVLRTLSQNTKALAAVTEFLQSSLASTCERTGDTTKDVLEKIPSFADFTLSESESITCPLDSSKSPELDPNSTELQTSDKSTKHKTKRPKLS</sequence>
<feature type="region of interest" description="Disordered" evidence="6">
    <location>
        <begin position="465"/>
        <end position="501"/>
    </location>
</feature>